<dbReference type="InterPro" id="IPR014718">
    <property type="entry name" value="GH-type_carb-bd"/>
</dbReference>
<dbReference type="GO" id="GO:0006006">
    <property type="term" value="P:glucose metabolic process"/>
    <property type="evidence" value="ECO:0007669"/>
    <property type="project" value="TreeGrafter"/>
</dbReference>
<dbReference type="RefSeq" id="WP_089884598.1">
    <property type="nucleotide sequence ID" value="NZ_FNPF01000014.1"/>
</dbReference>
<evidence type="ECO:0000256" key="2">
    <source>
        <dbReference type="ARBA" id="ARBA00023235"/>
    </source>
</evidence>
<dbReference type="STRING" id="321339.SAMN05444340_114110"/>
<dbReference type="CDD" id="cd09019">
    <property type="entry name" value="galactose_mutarotase_like"/>
    <property type="match status" value="1"/>
</dbReference>
<comment type="similarity">
    <text evidence="1">Belongs to the aldose epimerase family.</text>
</comment>
<reference evidence="4 5" key="1">
    <citation type="submission" date="2016-10" db="EMBL/GenBank/DDBJ databases">
        <authorList>
            <person name="de Groot N.N."/>
        </authorList>
    </citation>
    <scope>NUCLEOTIDE SEQUENCE [LARGE SCALE GENOMIC DNA]</scope>
    <source>
        <strain evidence="4 5">DSM 26880</strain>
    </source>
</reference>
<gene>
    <name evidence="4" type="ORF">SAMN05444340_114110</name>
</gene>
<dbReference type="SUPFAM" id="SSF74650">
    <property type="entry name" value="Galactose mutarotase-like"/>
    <property type="match status" value="1"/>
</dbReference>
<dbReference type="PANTHER" id="PTHR10091:SF0">
    <property type="entry name" value="GALACTOSE MUTAROTASE"/>
    <property type="match status" value="1"/>
</dbReference>
<dbReference type="PANTHER" id="PTHR10091">
    <property type="entry name" value="ALDOSE-1-EPIMERASE"/>
    <property type="match status" value="1"/>
</dbReference>
<proteinExistence type="inferred from homology"/>
<dbReference type="Gene3D" id="2.70.98.10">
    <property type="match status" value="1"/>
</dbReference>
<accession>A0A1H3LX53</accession>
<sequence>MSDAYATPAGRRAEHFGTAPDGSPVLLARIQNGGTHAALMTWGASLQDFRIAGVAHALVLGSPDFEAYLGPLHYFGAIVGRVANRIAGGRAELDGRVLDFDRNENGRTTLHGGRHGSGCLNWSLKRHDHHGCTFSIRLPDGLDGFPGNLDLTAEYRLDETGALALTIEGRTDATTFCNMAHHSYWTLAPRAGLEDHRFTVAAAHYLPIDADKIPSAPEPVSGSPFDFTAPRSPVNPEVALDHNFCLGGTGMRPVATLSRGPLQLEIETDAPGLQVYDGALIDSGDHRTHAGAAYGANAGIALEPQFWPDAPNHARFPDITLEPGQVFRQITRFSVRTLG</sequence>
<dbReference type="InterPro" id="IPR008183">
    <property type="entry name" value="Aldose_1/G6P_1-epimerase"/>
</dbReference>
<keyword evidence="5" id="KW-1185">Reference proteome</keyword>
<evidence type="ECO:0000256" key="1">
    <source>
        <dbReference type="ARBA" id="ARBA00006206"/>
    </source>
</evidence>
<evidence type="ECO:0000313" key="4">
    <source>
        <dbReference type="EMBL" id="SDY68604.1"/>
    </source>
</evidence>
<dbReference type="GO" id="GO:0030246">
    <property type="term" value="F:carbohydrate binding"/>
    <property type="evidence" value="ECO:0007669"/>
    <property type="project" value="InterPro"/>
</dbReference>
<dbReference type="GO" id="GO:0004034">
    <property type="term" value="F:aldose 1-epimerase activity"/>
    <property type="evidence" value="ECO:0007669"/>
    <property type="project" value="TreeGrafter"/>
</dbReference>
<evidence type="ECO:0000256" key="3">
    <source>
        <dbReference type="ARBA" id="ARBA00023277"/>
    </source>
</evidence>
<dbReference type="GO" id="GO:0033499">
    <property type="term" value="P:galactose catabolic process via UDP-galactose, Leloir pathway"/>
    <property type="evidence" value="ECO:0007669"/>
    <property type="project" value="TreeGrafter"/>
</dbReference>
<keyword evidence="3" id="KW-0119">Carbohydrate metabolism</keyword>
<dbReference type="AlphaFoldDB" id="A0A1H3LX53"/>
<name>A0A1H3LX53_9RHOB</name>
<dbReference type="EMBL" id="FNPF01000014">
    <property type="protein sequence ID" value="SDY68604.1"/>
    <property type="molecule type" value="Genomic_DNA"/>
</dbReference>
<dbReference type="Pfam" id="PF01263">
    <property type="entry name" value="Aldose_epim"/>
    <property type="match status" value="1"/>
</dbReference>
<keyword evidence="2" id="KW-0413">Isomerase</keyword>
<dbReference type="OrthoDB" id="9779408at2"/>
<dbReference type="InterPro" id="IPR047215">
    <property type="entry name" value="Galactose_mutarotase-like"/>
</dbReference>
<evidence type="ECO:0000313" key="5">
    <source>
        <dbReference type="Proteomes" id="UP000199286"/>
    </source>
</evidence>
<dbReference type="Proteomes" id="UP000199286">
    <property type="component" value="Unassembled WGS sequence"/>
</dbReference>
<organism evidence="4 5">
    <name type="scientific">Citreimonas salinaria</name>
    <dbReference type="NCBI Taxonomy" id="321339"/>
    <lineage>
        <taxon>Bacteria</taxon>
        <taxon>Pseudomonadati</taxon>
        <taxon>Pseudomonadota</taxon>
        <taxon>Alphaproteobacteria</taxon>
        <taxon>Rhodobacterales</taxon>
        <taxon>Roseobacteraceae</taxon>
        <taxon>Citreimonas</taxon>
    </lineage>
</organism>
<dbReference type="InterPro" id="IPR011013">
    <property type="entry name" value="Gal_mutarotase_sf_dom"/>
</dbReference>
<protein>
    <submittedName>
        <fullName evidence="4">Aldose 1-epimerase</fullName>
    </submittedName>
</protein>